<dbReference type="AlphaFoldDB" id="A0A2S1KPG7"/>
<dbReference type="Proteomes" id="UP000244870">
    <property type="component" value="Chromosome"/>
</dbReference>
<accession>A0A2S1KPG7</accession>
<organism evidence="1 2">
    <name type="scientific">Weissella cibaria</name>
    <dbReference type="NCBI Taxonomy" id="137591"/>
    <lineage>
        <taxon>Bacteria</taxon>
        <taxon>Bacillati</taxon>
        <taxon>Bacillota</taxon>
        <taxon>Bacilli</taxon>
        <taxon>Lactobacillales</taxon>
        <taxon>Lactobacillaceae</taxon>
        <taxon>Weissella</taxon>
    </lineage>
</organism>
<name>A0A2S1KPG7_9LACO</name>
<reference evidence="1 2" key="1">
    <citation type="submission" date="2017-04" db="EMBL/GenBank/DDBJ databases">
        <title>Weissella cibaria strain m2 complete genome.</title>
        <authorList>
            <person name="Pan Q."/>
            <person name="Tan M."/>
            <person name="Yao F."/>
            <person name="Su S."/>
        </authorList>
    </citation>
    <scope>NUCLEOTIDE SEQUENCE [LARGE SCALE GENOMIC DNA]</scope>
    <source>
        <strain evidence="1 2">M2</strain>
    </source>
</reference>
<evidence type="ECO:0000313" key="1">
    <source>
        <dbReference type="EMBL" id="AWF94886.1"/>
    </source>
</evidence>
<proteinExistence type="predicted"/>
<sequence length="117" mass="13206">MDNMADKQTEYRMWHGRLAALLASEIEDIRYDAFNEFDAKVNGGLIPVVAFKTMQRDFVLPIIQAHNLDMSDFYDAEASVLGSVSLADIKFWANLATRIGVSAANGNWQARDKKMYV</sequence>
<dbReference type="EMBL" id="CP020928">
    <property type="protein sequence ID" value="AWF94886.1"/>
    <property type="molecule type" value="Genomic_DNA"/>
</dbReference>
<evidence type="ECO:0000313" key="2">
    <source>
        <dbReference type="Proteomes" id="UP000244870"/>
    </source>
</evidence>
<gene>
    <name evidence="1" type="ORF">B6254_0465</name>
</gene>
<protein>
    <submittedName>
        <fullName evidence="1">Uncharacterized protein</fullName>
    </submittedName>
</protein>